<evidence type="ECO:0000256" key="5">
    <source>
        <dbReference type="ARBA" id="ARBA00022989"/>
    </source>
</evidence>
<sequence>MSRLVRKAGGGRALDSDAGILPLINVVFLLLIFFMIAGQLAEQAPFEVEPPASDAEAQVSREELLVLLAADGRAAVAGQTVTMEAVVEHVLAALAKARQAATTGGGPSLGQAQPQDGAPGAGPAPGGFPEAVRLRADAGVEAARIVGLIEELRAAGVEKITLMTAGRS</sequence>
<dbReference type="PANTHER" id="PTHR30558">
    <property type="entry name" value="EXBD MEMBRANE COMPONENT OF PMF-DRIVEN MACROMOLECULE IMPORT SYSTEM"/>
    <property type="match status" value="1"/>
</dbReference>
<organism evidence="10 11">
    <name type="scientific">Marinibaculum pumilum</name>
    <dbReference type="NCBI Taxonomy" id="1766165"/>
    <lineage>
        <taxon>Bacteria</taxon>
        <taxon>Pseudomonadati</taxon>
        <taxon>Pseudomonadota</taxon>
        <taxon>Alphaproteobacteria</taxon>
        <taxon>Rhodospirillales</taxon>
        <taxon>Rhodospirillaceae</taxon>
        <taxon>Marinibaculum</taxon>
    </lineage>
</organism>
<keyword evidence="5 9" id="KW-1133">Transmembrane helix</keyword>
<gene>
    <name evidence="10" type="ORF">ACFOGJ_25565</name>
</gene>
<evidence type="ECO:0000256" key="7">
    <source>
        <dbReference type="RuleBase" id="RU003879"/>
    </source>
</evidence>
<comment type="caution">
    <text evidence="10">The sequence shown here is derived from an EMBL/GenBank/DDBJ whole genome shotgun (WGS) entry which is preliminary data.</text>
</comment>
<evidence type="ECO:0000256" key="4">
    <source>
        <dbReference type="ARBA" id="ARBA00022692"/>
    </source>
</evidence>
<dbReference type="Pfam" id="PF02472">
    <property type="entry name" value="ExbD"/>
    <property type="match status" value="1"/>
</dbReference>
<dbReference type="InterPro" id="IPR003400">
    <property type="entry name" value="ExbD"/>
</dbReference>
<evidence type="ECO:0000313" key="10">
    <source>
        <dbReference type="EMBL" id="MFC3230642.1"/>
    </source>
</evidence>
<keyword evidence="7" id="KW-0813">Transport</keyword>
<keyword evidence="4 7" id="KW-0812">Transmembrane</keyword>
<feature type="region of interest" description="Disordered" evidence="8">
    <location>
        <begin position="103"/>
        <end position="130"/>
    </location>
</feature>
<keyword evidence="6 9" id="KW-0472">Membrane</keyword>
<dbReference type="RefSeq" id="WP_379906000.1">
    <property type="nucleotide sequence ID" value="NZ_JBHRTR010000048.1"/>
</dbReference>
<keyword evidence="3" id="KW-1003">Cell membrane</keyword>
<comment type="similarity">
    <text evidence="2 7">Belongs to the ExbD/TolR family.</text>
</comment>
<evidence type="ECO:0000256" key="8">
    <source>
        <dbReference type="SAM" id="MobiDB-lite"/>
    </source>
</evidence>
<evidence type="ECO:0000256" key="6">
    <source>
        <dbReference type="ARBA" id="ARBA00023136"/>
    </source>
</evidence>
<accession>A0ABV7L8Q2</accession>
<evidence type="ECO:0000256" key="2">
    <source>
        <dbReference type="ARBA" id="ARBA00005811"/>
    </source>
</evidence>
<dbReference type="Proteomes" id="UP001595528">
    <property type="component" value="Unassembled WGS sequence"/>
</dbReference>
<keyword evidence="11" id="KW-1185">Reference proteome</keyword>
<feature type="transmembrane region" description="Helical" evidence="9">
    <location>
        <begin position="20"/>
        <end position="41"/>
    </location>
</feature>
<name>A0ABV7L8Q2_9PROT</name>
<evidence type="ECO:0000256" key="9">
    <source>
        <dbReference type="SAM" id="Phobius"/>
    </source>
</evidence>
<proteinExistence type="inferred from homology"/>
<protein>
    <submittedName>
        <fullName evidence="10">ExbD/TolR family protein</fullName>
    </submittedName>
</protein>
<evidence type="ECO:0000256" key="1">
    <source>
        <dbReference type="ARBA" id="ARBA00004162"/>
    </source>
</evidence>
<comment type="subcellular location">
    <subcellularLocation>
        <location evidence="1">Cell membrane</location>
        <topology evidence="1">Single-pass membrane protein</topology>
    </subcellularLocation>
    <subcellularLocation>
        <location evidence="7">Cell membrane</location>
        <topology evidence="7">Single-pass type II membrane protein</topology>
    </subcellularLocation>
</comment>
<dbReference type="EMBL" id="JBHRTR010000048">
    <property type="protein sequence ID" value="MFC3230642.1"/>
    <property type="molecule type" value="Genomic_DNA"/>
</dbReference>
<keyword evidence="7" id="KW-0653">Protein transport</keyword>
<evidence type="ECO:0000313" key="11">
    <source>
        <dbReference type="Proteomes" id="UP001595528"/>
    </source>
</evidence>
<reference evidence="11" key="1">
    <citation type="journal article" date="2019" name="Int. J. Syst. Evol. Microbiol.">
        <title>The Global Catalogue of Microorganisms (GCM) 10K type strain sequencing project: providing services to taxonomists for standard genome sequencing and annotation.</title>
        <authorList>
            <consortium name="The Broad Institute Genomics Platform"/>
            <consortium name="The Broad Institute Genome Sequencing Center for Infectious Disease"/>
            <person name="Wu L."/>
            <person name="Ma J."/>
        </authorList>
    </citation>
    <scope>NUCLEOTIDE SEQUENCE [LARGE SCALE GENOMIC DNA]</scope>
    <source>
        <strain evidence="11">KCTC 42964</strain>
    </source>
</reference>
<dbReference type="PANTHER" id="PTHR30558:SF3">
    <property type="entry name" value="BIOPOLYMER TRANSPORT PROTEIN EXBD-RELATED"/>
    <property type="match status" value="1"/>
</dbReference>
<evidence type="ECO:0000256" key="3">
    <source>
        <dbReference type="ARBA" id="ARBA00022475"/>
    </source>
</evidence>